<protein>
    <recommendedName>
        <fullName evidence="3">Symplekin C-terminal domain-containing protein</fullName>
    </recommendedName>
</protein>
<evidence type="ECO:0000313" key="2">
    <source>
        <dbReference type="Proteomes" id="UP001516464"/>
    </source>
</evidence>
<keyword evidence="2" id="KW-1185">Reference proteome</keyword>
<comment type="caution">
    <text evidence="1">The sequence shown here is derived from an EMBL/GenBank/DDBJ whole genome shotgun (WGS) entry which is preliminary data.</text>
</comment>
<dbReference type="EMBL" id="SBIQ01000448">
    <property type="protein sequence ID" value="KAF7677254.1"/>
    <property type="molecule type" value="Genomic_DNA"/>
</dbReference>
<evidence type="ECO:0000313" key="1">
    <source>
        <dbReference type="EMBL" id="KAF7677254.1"/>
    </source>
</evidence>
<sequence length="575" mass="69164">MNDKLIFHCIKTIPNTTEQLETIINLNIELPSKLAPYLLYKSFSIINLDIHLLLLQRTDTNTLTSIIPGLFSQYFRILSDDKIREELRKHIHRCIIYILEQCNKIDEISKQRIANFFYFYQAKEVKDLFIQLNKTIKYNEKILIRMIKMELALTEKEYKILNRYIRESECNEELIYLLLKQRKYEYNESIFDELKKKYLKNNKNKIVKQIISMIQTQFYDIIKIPIIELLPINTKSIEEILKIDDITKIEMFFKQMVGNGNSNNLIFKKYELPFVIKILECPSESQYLKSIFPINEIVRENYDILLNYIGENINIRKIELLRKIIEIEKCYKLDDILKKILKLFHDEILINKTNYEIMNNNCGDIKSNLLYTIKVIIKQKVITNETMRFVLEDLLYVDGYKILIYNIYTEIFGIYSKEDDIKELAALIWDNLILPAQRDEYNAVLKLLTSVIKATGNFYQSRIQKSGIIEYLFKPYKIENYCALYYNRYKILIEYMRTITVNLKLNKKYFEVIFKLCLELYIFFKEDCDSIFKLLEIRDKYFYFFLVQSVINESWCNKIESRNHPWKKIRPNLNS</sequence>
<organism evidence="1 2">
    <name type="scientific">Astathelohania contejeani</name>
    <dbReference type="NCBI Taxonomy" id="164912"/>
    <lineage>
        <taxon>Eukaryota</taxon>
        <taxon>Fungi</taxon>
        <taxon>Fungi incertae sedis</taxon>
        <taxon>Microsporidia</taxon>
        <taxon>Astathelohaniidae</taxon>
        <taxon>Astathelohania</taxon>
    </lineage>
</organism>
<gene>
    <name evidence="1" type="ORF">TCON_2659</name>
</gene>
<evidence type="ECO:0008006" key="3">
    <source>
        <dbReference type="Google" id="ProtNLM"/>
    </source>
</evidence>
<name>A0ABQ7HVD9_9MICR</name>
<dbReference type="Proteomes" id="UP001516464">
    <property type="component" value="Unassembled WGS sequence"/>
</dbReference>
<accession>A0ABQ7HVD9</accession>
<proteinExistence type="predicted"/>
<reference evidence="1 2" key="1">
    <citation type="submission" date="2019-01" db="EMBL/GenBank/DDBJ databases">
        <title>Genomes sequencing and comparative genomics of infectious freshwater microsporidia, Cucumispora dikerogammari and Thelohania contejeani.</title>
        <authorList>
            <person name="Cormier A."/>
            <person name="Giraud I."/>
            <person name="Wattier R."/>
            <person name="Teixeira M."/>
            <person name="Grandjean F."/>
            <person name="Rigaud T."/>
            <person name="Cordaux R."/>
        </authorList>
    </citation>
    <scope>NUCLEOTIDE SEQUENCE [LARGE SCALE GENOMIC DNA]</scope>
    <source>
        <strain evidence="1">T1</strain>
        <tissue evidence="1">Spores</tissue>
    </source>
</reference>